<gene>
    <name evidence="1" type="ORF">Q604_UNBC10610G0001</name>
</gene>
<dbReference type="GO" id="GO:0008168">
    <property type="term" value="F:methyltransferase activity"/>
    <property type="evidence" value="ECO:0007669"/>
    <property type="project" value="UniProtKB-KW"/>
</dbReference>
<feature type="non-terminal residue" evidence="1">
    <location>
        <position position="79"/>
    </location>
</feature>
<keyword evidence="1" id="KW-0808">Transferase</keyword>
<protein>
    <submittedName>
        <fullName evidence="1">Type II restriction enzyme, methylase subunit</fullName>
    </submittedName>
</protein>
<name>W1XZX2_9ZZZZ</name>
<proteinExistence type="predicted"/>
<dbReference type="EMBL" id="AZMM01010610">
    <property type="protein sequence ID" value="ETJ34980.1"/>
    <property type="molecule type" value="Genomic_DNA"/>
</dbReference>
<dbReference type="InterPro" id="IPR029063">
    <property type="entry name" value="SAM-dependent_MTases_sf"/>
</dbReference>
<dbReference type="Gene3D" id="3.40.50.150">
    <property type="entry name" value="Vaccinia Virus protein VP39"/>
    <property type="match status" value="1"/>
</dbReference>
<dbReference type="GO" id="GO:0032259">
    <property type="term" value="P:methylation"/>
    <property type="evidence" value="ECO:0007669"/>
    <property type="project" value="UniProtKB-KW"/>
</dbReference>
<dbReference type="AlphaFoldDB" id="W1XZX2"/>
<sequence length="79" mass="9364">WIYEFFNSIEKKSIFVRQTQKDFYISVDEVPATTQVFTPNWVVDWIVNNSLKTLYDEIKNGERTKKNIEDLKLIDPCCG</sequence>
<organism evidence="1">
    <name type="scientific">human gut metagenome</name>
    <dbReference type="NCBI Taxonomy" id="408170"/>
    <lineage>
        <taxon>unclassified sequences</taxon>
        <taxon>metagenomes</taxon>
        <taxon>organismal metagenomes</taxon>
    </lineage>
</organism>
<reference evidence="1" key="1">
    <citation type="submission" date="2013-12" db="EMBL/GenBank/DDBJ databases">
        <title>A Varibaculum cambriense genome reconstructed from a premature infant gut community with otherwise low bacterial novelty that shifts toward anaerobic metabolism during the third week of life.</title>
        <authorList>
            <person name="Brown C.T."/>
            <person name="Sharon I."/>
            <person name="Thomas B.C."/>
            <person name="Castelle C.J."/>
            <person name="Morowitz M.J."/>
            <person name="Banfield J.F."/>
        </authorList>
    </citation>
    <scope>NUCLEOTIDE SEQUENCE</scope>
</reference>
<keyword evidence="1" id="KW-0489">Methyltransferase</keyword>
<feature type="non-terminal residue" evidence="1">
    <location>
        <position position="1"/>
    </location>
</feature>
<dbReference type="SUPFAM" id="SSF53335">
    <property type="entry name" value="S-adenosyl-L-methionine-dependent methyltransferases"/>
    <property type="match status" value="1"/>
</dbReference>
<comment type="caution">
    <text evidence="1">The sequence shown here is derived from an EMBL/GenBank/DDBJ whole genome shotgun (WGS) entry which is preliminary data.</text>
</comment>
<evidence type="ECO:0000313" key="1">
    <source>
        <dbReference type="EMBL" id="ETJ34980.1"/>
    </source>
</evidence>
<accession>W1XZX2</accession>